<dbReference type="Proteomes" id="UP000824165">
    <property type="component" value="Unassembled WGS sequence"/>
</dbReference>
<name>A0A9D1KPU8_9FIRM</name>
<feature type="domain" description="PA" evidence="1">
    <location>
        <begin position="8"/>
        <end position="55"/>
    </location>
</feature>
<organism evidence="2 3">
    <name type="scientific">Candidatus Ornithomonoglobus intestinigallinarum</name>
    <dbReference type="NCBI Taxonomy" id="2840894"/>
    <lineage>
        <taxon>Bacteria</taxon>
        <taxon>Bacillati</taxon>
        <taxon>Bacillota</taxon>
        <taxon>Clostridia</taxon>
        <taxon>Candidatus Ornithomonoglobus</taxon>
    </lineage>
</organism>
<protein>
    <recommendedName>
        <fullName evidence="1">PA domain-containing protein</fullName>
    </recommendedName>
</protein>
<evidence type="ECO:0000313" key="2">
    <source>
        <dbReference type="EMBL" id="HIT85035.1"/>
    </source>
</evidence>
<accession>A0A9D1KPU8</accession>
<dbReference type="InterPro" id="IPR036852">
    <property type="entry name" value="Peptidase_S8/S53_dom_sf"/>
</dbReference>
<sequence>MRFEKESGKTANARAAGAAGIIFANFNEEIKISLSQSAVEGMPAAVVSKSGGELLKNAADKTLYTGTELKSELKDSGEMTMADTSSWGVNHTRLRAITAAGKTGCGHILKLLMQNSTEYARTAF</sequence>
<evidence type="ECO:0000259" key="1">
    <source>
        <dbReference type="Pfam" id="PF02225"/>
    </source>
</evidence>
<dbReference type="GO" id="GO:0006508">
    <property type="term" value="P:proteolysis"/>
    <property type="evidence" value="ECO:0007669"/>
    <property type="project" value="InterPro"/>
</dbReference>
<dbReference type="Gene3D" id="3.50.30.30">
    <property type="match status" value="1"/>
</dbReference>
<dbReference type="AlphaFoldDB" id="A0A9D1KPU8"/>
<reference evidence="2" key="1">
    <citation type="submission" date="2020-10" db="EMBL/GenBank/DDBJ databases">
        <authorList>
            <person name="Gilroy R."/>
        </authorList>
    </citation>
    <scope>NUCLEOTIDE SEQUENCE</scope>
    <source>
        <strain evidence="2">CHK181-108</strain>
    </source>
</reference>
<comment type="caution">
    <text evidence="2">The sequence shown here is derived from an EMBL/GenBank/DDBJ whole genome shotgun (WGS) entry which is preliminary data.</text>
</comment>
<dbReference type="Gene3D" id="3.40.50.200">
    <property type="entry name" value="Peptidase S8/S53 domain"/>
    <property type="match status" value="1"/>
</dbReference>
<evidence type="ECO:0000313" key="3">
    <source>
        <dbReference type="Proteomes" id="UP000824165"/>
    </source>
</evidence>
<dbReference type="EMBL" id="DVLU01000032">
    <property type="protein sequence ID" value="HIT85035.1"/>
    <property type="molecule type" value="Genomic_DNA"/>
</dbReference>
<proteinExistence type="predicted"/>
<dbReference type="GO" id="GO:0004252">
    <property type="term" value="F:serine-type endopeptidase activity"/>
    <property type="evidence" value="ECO:0007669"/>
    <property type="project" value="InterPro"/>
</dbReference>
<dbReference type="InterPro" id="IPR003137">
    <property type="entry name" value="PA_domain"/>
</dbReference>
<gene>
    <name evidence="2" type="ORF">IAA60_03900</name>
</gene>
<dbReference type="Pfam" id="PF02225">
    <property type="entry name" value="PA"/>
    <property type="match status" value="1"/>
</dbReference>
<reference evidence="2" key="2">
    <citation type="journal article" date="2021" name="PeerJ">
        <title>Extensive microbial diversity within the chicken gut microbiome revealed by metagenomics and culture.</title>
        <authorList>
            <person name="Gilroy R."/>
            <person name="Ravi A."/>
            <person name="Getino M."/>
            <person name="Pursley I."/>
            <person name="Horton D.L."/>
            <person name="Alikhan N.F."/>
            <person name="Baker D."/>
            <person name="Gharbi K."/>
            <person name="Hall N."/>
            <person name="Watson M."/>
            <person name="Adriaenssens E.M."/>
            <person name="Foster-Nyarko E."/>
            <person name="Jarju S."/>
            <person name="Secka A."/>
            <person name="Antonio M."/>
            <person name="Oren A."/>
            <person name="Chaudhuri R.R."/>
            <person name="La Ragione R."/>
            <person name="Hildebrand F."/>
            <person name="Pallen M.J."/>
        </authorList>
    </citation>
    <scope>NUCLEOTIDE SEQUENCE</scope>
    <source>
        <strain evidence="2">CHK181-108</strain>
    </source>
</reference>